<dbReference type="Gene3D" id="1.10.10.10">
    <property type="entry name" value="Winged helix-like DNA-binding domain superfamily/Winged helix DNA-binding domain"/>
    <property type="match status" value="1"/>
</dbReference>
<dbReference type="InterPro" id="IPR047113">
    <property type="entry name" value="PA2G4/ARX1"/>
</dbReference>
<evidence type="ECO:0000259" key="2">
    <source>
        <dbReference type="Pfam" id="PF00557"/>
    </source>
</evidence>
<dbReference type="InterPro" id="IPR036388">
    <property type="entry name" value="WH-like_DNA-bd_sf"/>
</dbReference>
<protein>
    <recommendedName>
        <fullName evidence="2">Peptidase M24 domain-containing protein</fullName>
    </recommendedName>
</protein>
<dbReference type="InterPro" id="IPR001714">
    <property type="entry name" value="Pept_M24_MAP"/>
</dbReference>
<feature type="domain" description="Peptidase M24" evidence="2">
    <location>
        <begin position="32"/>
        <end position="188"/>
    </location>
</feature>
<dbReference type="Gene3D" id="3.90.230.10">
    <property type="entry name" value="Creatinase/methionine aminopeptidase superfamily"/>
    <property type="match status" value="1"/>
</dbReference>
<dbReference type="AlphaFoldDB" id="A0A7S1V874"/>
<dbReference type="SUPFAM" id="SSF46785">
    <property type="entry name" value="Winged helix' DNA-binding domain"/>
    <property type="match status" value="1"/>
</dbReference>
<organism evidence="3">
    <name type="scientific">Sexangularia sp. CB-2014</name>
    <dbReference type="NCBI Taxonomy" id="1486929"/>
    <lineage>
        <taxon>Eukaryota</taxon>
        <taxon>Amoebozoa</taxon>
        <taxon>Tubulinea</taxon>
        <taxon>Elardia</taxon>
        <taxon>Arcellinida</taxon>
        <taxon>Arcellinida incertae sedis</taxon>
        <taxon>Sexangularia</taxon>
    </lineage>
</organism>
<gene>
    <name evidence="3" type="ORF">SSP0437_LOCUS3174</name>
</gene>
<dbReference type="PRINTS" id="PR00599">
    <property type="entry name" value="MAPEPTIDASE"/>
</dbReference>
<accession>A0A7S1V874</accession>
<dbReference type="Pfam" id="PF00557">
    <property type="entry name" value="Peptidase_M24"/>
    <property type="match status" value="1"/>
</dbReference>
<dbReference type="EMBL" id="HBGL01004129">
    <property type="protein sequence ID" value="CAD9291270.1"/>
    <property type="molecule type" value="Transcribed_RNA"/>
</dbReference>
<reference evidence="3" key="1">
    <citation type="submission" date="2021-01" db="EMBL/GenBank/DDBJ databases">
        <authorList>
            <person name="Corre E."/>
            <person name="Pelletier E."/>
            <person name="Niang G."/>
            <person name="Scheremetjew M."/>
            <person name="Finn R."/>
            <person name="Kale V."/>
            <person name="Holt S."/>
            <person name="Cochrane G."/>
            <person name="Meng A."/>
            <person name="Brown T."/>
            <person name="Cohen L."/>
        </authorList>
    </citation>
    <scope>NUCLEOTIDE SEQUENCE</scope>
    <source>
        <strain evidence="3">ATCC 50979</strain>
    </source>
</reference>
<evidence type="ECO:0000313" key="3">
    <source>
        <dbReference type="EMBL" id="CAD9291270.1"/>
    </source>
</evidence>
<proteinExistence type="inferred from homology"/>
<dbReference type="PANTHER" id="PTHR10804">
    <property type="entry name" value="PROTEASE FAMILY M24 METHIONYL AMINOPEPTIDASE, AMINOPEPTIDASE P"/>
    <property type="match status" value="1"/>
</dbReference>
<dbReference type="InterPro" id="IPR036005">
    <property type="entry name" value="Creatinase/aminopeptidase-like"/>
</dbReference>
<dbReference type="PANTHER" id="PTHR10804:SF11">
    <property type="entry name" value="PROLIFERATION-ASSOCIATED PROTEIN 2G4"/>
    <property type="match status" value="1"/>
</dbReference>
<comment type="similarity">
    <text evidence="1">Belongs to the peptidase M24 family.</text>
</comment>
<sequence>MRQNIKKKRAPVAVRDANNLSDSVIIGRYATAATIANDTLAVLARAIVIGAKLVDLVQLGDNTITAALAALPDRPSKSGTCFPVCISLNGVVGHYAPVEGDEEIALGDVVKVELGVHVDGYIASAGTTVVVGTNVYASPDALLTHPLGDRLSRAMAAGTYAMQAIARSLRPGTSNLLIRDMASSLLASFDVQAVDRCISFSAAQFVADGPKHLALKPPVAADPETHIEEAFVAVNDVFVVDVRVSTGTGHLKLMEVRPTVYRRNLDETYMLRTKLARTALSEVDHRFPTFPFSVGQLTGGAHARFGLKQAEQANLVDPFIMARERSANDVVVLYKATMLVTATETIISTFVPTFPEGFGADAIVDQGLRAVLAQDLVHNGQPLQFTPPETMDM</sequence>
<dbReference type="InterPro" id="IPR036390">
    <property type="entry name" value="WH_DNA-bd_sf"/>
</dbReference>
<dbReference type="SUPFAM" id="SSF55920">
    <property type="entry name" value="Creatinase/aminopeptidase"/>
    <property type="match status" value="1"/>
</dbReference>
<evidence type="ECO:0000256" key="1">
    <source>
        <dbReference type="ARBA" id="ARBA00007319"/>
    </source>
</evidence>
<name>A0A7S1V874_9EUKA</name>
<dbReference type="InterPro" id="IPR000994">
    <property type="entry name" value="Pept_M24"/>
</dbReference>